<protein>
    <submittedName>
        <fullName evidence="1">Uncharacterized protein</fullName>
    </submittedName>
</protein>
<sequence>MIVNREAYIFILEGSEAYPKKHEIEKLAKEKKGRKRPPLSTFRSLALDELLMKAKKSAAHELCSTPHLDLAMKTLEMIIRMDGKEVPASEQDKQACSKSWWKQVQGESGWHLPGNKIDVDMEALLSLHSQYTT</sequence>
<reference evidence="1 2" key="1">
    <citation type="submission" date="2024-05" db="EMBL/GenBank/DDBJ databases">
        <title>A draft genome resource for the thread blight pathogen Marasmius tenuissimus strain MS-2.</title>
        <authorList>
            <person name="Yulfo-Soto G.E."/>
            <person name="Baruah I.K."/>
            <person name="Amoako-Attah I."/>
            <person name="Bukari Y."/>
            <person name="Meinhardt L.W."/>
            <person name="Bailey B.A."/>
            <person name="Cohen S.P."/>
        </authorList>
    </citation>
    <scope>NUCLEOTIDE SEQUENCE [LARGE SCALE GENOMIC DNA]</scope>
    <source>
        <strain evidence="1 2">MS-2</strain>
    </source>
</reference>
<keyword evidence="2" id="KW-1185">Reference proteome</keyword>
<accession>A0ABR2ZNB5</accession>
<organism evidence="1 2">
    <name type="scientific">Marasmius tenuissimus</name>
    <dbReference type="NCBI Taxonomy" id="585030"/>
    <lineage>
        <taxon>Eukaryota</taxon>
        <taxon>Fungi</taxon>
        <taxon>Dikarya</taxon>
        <taxon>Basidiomycota</taxon>
        <taxon>Agaricomycotina</taxon>
        <taxon>Agaricomycetes</taxon>
        <taxon>Agaricomycetidae</taxon>
        <taxon>Agaricales</taxon>
        <taxon>Marasmiineae</taxon>
        <taxon>Marasmiaceae</taxon>
        <taxon>Marasmius</taxon>
    </lineage>
</organism>
<dbReference type="EMBL" id="JBBXMP010000111">
    <property type="protein sequence ID" value="KAL0062223.1"/>
    <property type="molecule type" value="Genomic_DNA"/>
</dbReference>
<evidence type="ECO:0000313" key="1">
    <source>
        <dbReference type="EMBL" id="KAL0062223.1"/>
    </source>
</evidence>
<name>A0ABR2ZNB5_9AGAR</name>
<comment type="caution">
    <text evidence="1">The sequence shown here is derived from an EMBL/GenBank/DDBJ whole genome shotgun (WGS) entry which is preliminary data.</text>
</comment>
<gene>
    <name evidence="1" type="ORF">AAF712_010905</name>
</gene>
<evidence type="ECO:0000313" key="2">
    <source>
        <dbReference type="Proteomes" id="UP001437256"/>
    </source>
</evidence>
<dbReference type="Proteomes" id="UP001437256">
    <property type="component" value="Unassembled WGS sequence"/>
</dbReference>
<proteinExistence type="predicted"/>